<name>A0ABX4HGA3_9GAMM</name>
<dbReference type="EMBL" id="NSKA01000004">
    <property type="protein sequence ID" value="PAU71492.1"/>
    <property type="molecule type" value="Genomic_DNA"/>
</dbReference>
<keyword evidence="2" id="KW-1185">Reference proteome</keyword>
<comment type="caution">
    <text evidence="1">The sequence shown here is derived from an EMBL/GenBank/DDBJ whole genome shotgun (WGS) entry which is preliminary data.</text>
</comment>
<sequence>MAECYMCEKEGTTVEHVPPKCVFPEKKDLPEGWNLRSQLITVPACDEHNTKKSKNDEYILYVLVMNLPANEVGGNHFQTKLIRAIERNPNLIKQFLSTHQRVTIQDTETGEWQNTIAIEIDRHRFDGAIDMMSRALHYEHFSEKWLGKVSIQPDFLLSLDPETARDTNEPIEQLAKAADQVFENQPYFGENKEVFKYQVINGNDQCEKIMRLSFYSNCKVTVFFGLNG</sequence>
<evidence type="ECO:0008006" key="3">
    <source>
        <dbReference type="Google" id="ProtNLM"/>
    </source>
</evidence>
<reference evidence="1 2" key="1">
    <citation type="submission" date="2017-08" db="EMBL/GenBank/DDBJ databases">
        <title>Halomonas binhaiensis sp. nov., isolated from saline alkaline soil.</title>
        <authorList>
            <person name="Wang D."/>
            <person name="Zhang G."/>
        </authorList>
    </citation>
    <scope>NUCLEOTIDE SEQUENCE [LARGE SCALE GENOMIC DNA]</scope>
    <source>
        <strain evidence="1 2">WN018</strain>
    </source>
</reference>
<protein>
    <recommendedName>
        <fullName evidence="3">HNH endonuclease</fullName>
    </recommendedName>
</protein>
<dbReference type="RefSeq" id="WP_095603959.1">
    <property type="nucleotide sequence ID" value="NZ_NSKA01000004.1"/>
</dbReference>
<accession>A0ABX4HGA3</accession>
<dbReference type="Proteomes" id="UP000218675">
    <property type="component" value="Unassembled WGS sequence"/>
</dbReference>
<evidence type="ECO:0000313" key="2">
    <source>
        <dbReference type="Proteomes" id="UP000218675"/>
    </source>
</evidence>
<proteinExistence type="predicted"/>
<evidence type="ECO:0000313" key="1">
    <source>
        <dbReference type="EMBL" id="PAU71492.1"/>
    </source>
</evidence>
<gene>
    <name evidence="1" type="ORF">CK497_12460</name>
</gene>
<organism evidence="1 2">
    <name type="scientific">Vreelandella alkaliphila</name>
    <dbReference type="NCBI Taxonomy" id="272774"/>
    <lineage>
        <taxon>Bacteria</taxon>
        <taxon>Pseudomonadati</taxon>
        <taxon>Pseudomonadota</taxon>
        <taxon>Gammaproteobacteria</taxon>
        <taxon>Oceanospirillales</taxon>
        <taxon>Halomonadaceae</taxon>
        <taxon>Vreelandella</taxon>
    </lineage>
</organism>